<dbReference type="GO" id="GO:0000472">
    <property type="term" value="P:endonucleolytic cleavage to generate mature 5'-end of SSU-rRNA from (SSU-rRNA, 5.8S rRNA, LSU-rRNA)"/>
    <property type="evidence" value="ECO:0007669"/>
    <property type="project" value="EnsemblFungi"/>
</dbReference>
<keyword evidence="3" id="KW-0677">Repeat</keyword>
<dbReference type="InterPro" id="IPR051570">
    <property type="entry name" value="TBC1_cilium_biogenesis"/>
</dbReference>
<dbReference type="InterPro" id="IPR015943">
    <property type="entry name" value="WD40/YVTN_repeat-like_dom_sf"/>
</dbReference>
<dbReference type="InterPro" id="IPR019775">
    <property type="entry name" value="WD40_repeat_CS"/>
</dbReference>
<comment type="similarity">
    <text evidence="5">Belongs to the WD repeat WDR3/UTP12 family.</text>
</comment>
<keyword evidence="2 6" id="KW-0853">WD repeat</keyword>
<evidence type="ECO:0000256" key="2">
    <source>
        <dbReference type="ARBA" id="ARBA00022574"/>
    </source>
</evidence>
<gene>
    <name evidence="9" type="primary">DIP2</name>
    <name evidence="9" type="ORF">AWJ20_2878</name>
</gene>
<feature type="repeat" description="WD" evidence="6">
    <location>
        <begin position="147"/>
        <end position="193"/>
    </location>
</feature>
<feature type="repeat" description="WD" evidence="6">
    <location>
        <begin position="587"/>
        <end position="628"/>
    </location>
</feature>
<feature type="repeat" description="WD" evidence="6">
    <location>
        <begin position="70"/>
        <end position="104"/>
    </location>
</feature>
<dbReference type="PRINTS" id="PR00320">
    <property type="entry name" value="GPROTEINBRPT"/>
</dbReference>
<keyword evidence="4" id="KW-0539">Nucleus</keyword>
<feature type="region of interest" description="Disordered" evidence="7">
    <location>
        <begin position="726"/>
        <end position="751"/>
    </location>
</feature>
<dbReference type="GO" id="GO:0000447">
    <property type="term" value="P:endonucleolytic cleavage in ITS1 to separate SSU-rRNA from 5.8S rRNA and LSU-rRNA from tricistronic rRNA transcript (SSU-rRNA, 5.8S rRNA, LSU-rRNA)"/>
    <property type="evidence" value="ECO:0007669"/>
    <property type="project" value="EnsemblFungi"/>
</dbReference>
<evidence type="ECO:0000256" key="7">
    <source>
        <dbReference type="SAM" id="MobiDB-lite"/>
    </source>
</evidence>
<evidence type="ECO:0000313" key="10">
    <source>
        <dbReference type="Proteomes" id="UP000189580"/>
    </source>
</evidence>
<dbReference type="Pfam" id="PF25173">
    <property type="entry name" value="Beta-prop_WDR3_1st"/>
    <property type="match status" value="1"/>
</dbReference>
<dbReference type="Gene3D" id="2.130.10.10">
    <property type="entry name" value="YVTN repeat-like/Quinoprotein amine dehydrogenase"/>
    <property type="match status" value="3"/>
</dbReference>
<dbReference type="PANTHER" id="PTHR19853">
    <property type="entry name" value="WD REPEAT CONTAINING PROTEIN 3 WDR3"/>
    <property type="match status" value="1"/>
</dbReference>
<comment type="subcellular location">
    <subcellularLocation>
        <location evidence="1">Nucleus</location>
        <location evidence="1">Nucleolus</location>
    </subcellularLocation>
</comment>
<dbReference type="Pfam" id="PF25172">
    <property type="entry name" value="Beta-prop_WDR3_2nd"/>
    <property type="match status" value="1"/>
</dbReference>
<dbReference type="InterPro" id="IPR036322">
    <property type="entry name" value="WD40_repeat_dom_sf"/>
</dbReference>
<dbReference type="GO" id="GO:0000480">
    <property type="term" value="P:endonucleolytic cleavage in 5'-ETS of tricistronic rRNA transcript (SSU-rRNA, 5.8S rRNA, LSU-rRNA)"/>
    <property type="evidence" value="ECO:0007669"/>
    <property type="project" value="EnsemblFungi"/>
</dbReference>
<feature type="repeat" description="WD" evidence="6">
    <location>
        <begin position="488"/>
        <end position="522"/>
    </location>
</feature>
<name>A0A167FG10_9ASCO</name>
<keyword evidence="10" id="KW-1185">Reference proteome</keyword>
<dbReference type="PANTHER" id="PTHR19853:SF0">
    <property type="entry name" value="WD REPEAT-CONTAINING PROTEIN 3"/>
    <property type="match status" value="1"/>
</dbReference>
<dbReference type="AlphaFoldDB" id="A0A167FG10"/>
<feature type="repeat" description="WD" evidence="6">
    <location>
        <begin position="671"/>
        <end position="712"/>
    </location>
</feature>
<feature type="repeat" description="WD" evidence="6">
    <location>
        <begin position="105"/>
        <end position="138"/>
    </location>
</feature>
<evidence type="ECO:0000256" key="6">
    <source>
        <dbReference type="PROSITE-ProRule" id="PRU00221"/>
    </source>
</evidence>
<feature type="repeat" description="WD" evidence="6">
    <location>
        <begin position="405"/>
        <end position="445"/>
    </location>
</feature>
<dbReference type="SUPFAM" id="SSF117289">
    <property type="entry name" value="Nucleoporin domain"/>
    <property type="match status" value="1"/>
</dbReference>
<dbReference type="RefSeq" id="XP_018737729.1">
    <property type="nucleotide sequence ID" value="XM_018879851.1"/>
</dbReference>
<dbReference type="EMBL" id="CP014503">
    <property type="protein sequence ID" value="ANB15252.1"/>
    <property type="molecule type" value="Genomic_DNA"/>
</dbReference>
<dbReference type="GO" id="GO:0032040">
    <property type="term" value="C:small-subunit processome"/>
    <property type="evidence" value="ECO:0007669"/>
    <property type="project" value="EnsemblFungi"/>
</dbReference>
<evidence type="ECO:0000256" key="1">
    <source>
        <dbReference type="ARBA" id="ARBA00004604"/>
    </source>
</evidence>
<sequence>MVKTYSRYEALSSFGVISSNSNVAWLPSNSSSTGLAVVGGLEDVLLWDIKSSTLIARLAESRELLQAIEVSQVSIDPTNQLIAAGYTDGSIRVWDVQSKTVLVTFNGHKSAISSLKFDKSGTRLASGSRDSNIVVWDLVAEVGLYRLRSHRDQITSVAFLGGGESVDEPYLLSTSKDGMIKLWSLDIQHCVETHVAHRGECWSMGLLEEQSATIPDEDGNGDNSETEVTAVTSGATKDIKFWSINLAAEDGEKVVEIGTLPKQSPERGLGLKYHSNGRFFAISNSDKSVEIWRKRSLQEIKKSVARKQKRRKDKGLEADPAISEDNILEKYIPFTIIRTSAKVRNFDWIDHSQNRGSGAISIKSSLDLVVNLSNNSIEYYSVVSDESSTKKAGPADYTRSYAIDLAGHRSDIRALSISSDKKMVVSAANGSLKLWNIKTNNCLRTFLDCGYILCCSFLPGDALVVTGTKEGTLALYDIASSSIQEELTDAHTGAIWSLDISADGKTLVTASADKTVKFWEFRIVQEEVPGTNRTFNKLKLKHTKTLELTDDILAVKLSPDFKLIACSLLDNTVKVFFTDTLKFFLNLYGHKLPVLSLDISHDSKLLVTCSADKNIKIWGLDFGDCHKSLFGHQDSIMKVLFEPGTHNFFSASKDKTVKYWDGDKFENIQKLVGHKSEVWSLAIANDASFVVSGSHDKSVRIWELTDEPLFLEEEREKELEELYEATLTSSLEDDEKPRGEGEDEEDLNEVERAGKQTIETLKAGEKLMEALDIGIEDLKQLQEHELNLKQNPKAAPPVRNIILKTLDVSAERYVMDVLQRIKPSQLEDALLVFSFDKVISLFKFIEIWALKQWNIPLLCRVLMFTLRTYHKQIVANNVMRTNLETLRNNLLTALDRSRQQMGYNIAGLKYIKQNWDIYHTKEFVDEKEYQENQDRQLKKRAFTTVN</sequence>
<dbReference type="CDD" id="cd00200">
    <property type="entry name" value="WD40"/>
    <property type="match status" value="2"/>
</dbReference>
<dbReference type="Pfam" id="PF04003">
    <property type="entry name" value="Utp12"/>
    <property type="match status" value="1"/>
</dbReference>
<dbReference type="KEGG" id="slb:AWJ20_2878"/>
<dbReference type="GO" id="GO:0034511">
    <property type="term" value="F:U3 snoRNA binding"/>
    <property type="evidence" value="ECO:0007669"/>
    <property type="project" value="EnsemblFungi"/>
</dbReference>
<evidence type="ECO:0000259" key="8">
    <source>
        <dbReference type="Pfam" id="PF04003"/>
    </source>
</evidence>
<dbReference type="InterPro" id="IPR007148">
    <property type="entry name" value="SSU_processome_Utp12"/>
</dbReference>
<dbReference type="Proteomes" id="UP000189580">
    <property type="component" value="Chromosome b"/>
</dbReference>
<dbReference type="GeneID" id="30034837"/>
<proteinExistence type="inferred from homology"/>
<dbReference type="PROSITE" id="PS00678">
    <property type="entry name" value="WD_REPEATS_1"/>
    <property type="match status" value="4"/>
</dbReference>
<dbReference type="PROSITE" id="PS50294">
    <property type="entry name" value="WD_REPEATS_REGION"/>
    <property type="match status" value="7"/>
</dbReference>
<feature type="repeat" description="WD" evidence="6">
    <location>
        <begin position="629"/>
        <end position="661"/>
    </location>
</feature>
<dbReference type="GO" id="GO:0034388">
    <property type="term" value="C:Pwp2p-containing subcomplex of 90S preribosome"/>
    <property type="evidence" value="ECO:0007669"/>
    <property type="project" value="EnsemblFungi"/>
</dbReference>
<evidence type="ECO:0000256" key="5">
    <source>
        <dbReference type="ARBA" id="ARBA00038229"/>
    </source>
</evidence>
<organism evidence="9 10">
    <name type="scientific">Sugiyamaella lignohabitans</name>
    <dbReference type="NCBI Taxonomy" id="796027"/>
    <lineage>
        <taxon>Eukaryota</taxon>
        <taxon>Fungi</taxon>
        <taxon>Dikarya</taxon>
        <taxon>Ascomycota</taxon>
        <taxon>Saccharomycotina</taxon>
        <taxon>Dipodascomycetes</taxon>
        <taxon>Dipodascales</taxon>
        <taxon>Trichomonascaceae</taxon>
        <taxon>Sugiyamaella</taxon>
    </lineage>
</organism>
<dbReference type="FunFam" id="2.130.10.10:FF:000178">
    <property type="entry name" value="WD repeat domain 3"/>
    <property type="match status" value="1"/>
</dbReference>
<dbReference type="SMART" id="SM00320">
    <property type="entry name" value="WD40"/>
    <property type="match status" value="12"/>
</dbReference>
<accession>A0A167FG10</accession>
<protein>
    <submittedName>
        <fullName evidence="9">Dip2p</fullName>
    </submittedName>
</protein>
<dbReference type="PROSITE" id="PS50082">
    <property type="entry name" value="WD_REPEATS_2"/>
    <property type="match status" value="8"/>
</dbReference>
<evidence type="ECO:0000256" key="3">
    <source>
        <dbReference type="ARBA" id="ARBA00022737"/>
    </source>
</evidence>
<dbReference type="OrthoDB" id="407922at2759"/>
<evidence type="ECO:0000256" key="4">
    <source>
        <dbReference type="ARBA" id="ARBA00023242"/>
    </source>
</evidence>
<feature type="domain" description="Small-subunit processome Utp12" evidence="8">
    <location>
        <begin position="811"/>
        <end position="913"/>
    </location>
</feature>
<evidence type="ECO:0000313" key="9">
    <source>
        <dbReference type="EMBL" id="ANB15252.1"/>
    </source>
</evidence>
<dbReference type="FunFam" id="2.130.10.10:FF:000157">
    <property type="entry name" value="WD repeat domain 3"/>
    <property type="match status" value="1"/>
</dbReference>
<dbReference type="InterPro" id="IPR020472">
    <property type="entry name" value="WD40_PAC1"/>
</dbReference>
<reference evidence="9 10" key="1">
    <citation type="submission" date="2016-02" db="EMBL/GenBank/DDBJ databases">
        <title>Complete genome sequence and transcriptome regulation of the pentose utilising yeast Sugiyamaella lignohabitans.</title>
        <authorList>
            <person name="Bellasio M."/>
            <person name="Peymann A."/>
            <person name="Valli M."/>
            <person name="Sipitzky M."/>
            <person name="Graf A."/>
            <person name="Sauer M."/>
            <person name="Marx H."/>
            <person name="Mattanovich D."/>
        </authorList>
    </citation>
    <scope>NUCLEOTIDE SEQUENCE [LARGE SCALE GENOMIC DNA]</scope>
    <source>
        <strain evidence="9 10">CBS 10342</strain>
    </source>
</reference>
<dbReference type="InterPro" id="IPR001680">
    <property type="entry name" value="WD40_rpt"/>
</dbReference>
<dbReference type="SUPFAM" id="SSF50978">
    <property type="entry name" value="WD40 repeat-like"/>
    <property type="match status" value="1"/>
</dbReference>